<reference evidence="1 2" key="1">
    <citation type="submission" date="2012-02" db="EMBL/GenBank/DDBJ databases">
        <title>Complete genome sequence of Actinoplanes missouriensis 431 (= NBRC 102363).</title>
        <authorList>
            <person name="Ohnishi Y."/>
            <person name="Ishikawa J."/>
            <person name="Sekine M."/>
            <person name="Hosoyama A."/>
            <person name="Harada T."/>
            <person name="Narita H."/>
            <person name="Hata T."/>
            <person name="Konno Y."/>
            <person name="Tutikane K."/>
            <person name="Fujita N."/>
            <person name="Horinouchi S."/>
            <person name="Hayakawa M."/>
        </authorList>
    </citation>
    <scope>NUCLEOTIDE SEQUENCE [LARGE SCALE GENOMIC DNA]</scope>
    <source>
        <strain evidence="2">ATCC 14538 / DSM 43046 / CBS 188.64 / JCM 3121 / NBRC 102363 / NCIMB 12654 / NRRL B-3342 / UNCC 431</strain>
    </source>
</reference>
<dbReference type="EMBL" id="AP012319">
    <property type="protein sequence ID" value="BAL91538.1"/>
    <property type="molecule type" value="Genomic_DNA"/>
</dbReference>
<dbReference type="PATRIC" id="fig|512565.3.peg.6319"/>
<dbReference type="STRING" id="512565.AMIS_63180"/>
<sequence length="147" mass="15942">MPDLIERLETEVLVDHGTFDLIDDSGDQHAGPDPASWLQAGRNMITVVSASTRHHVAAVTVEAWSAEPPPADGWGDPEEAKVLLDSGWLEINPLVDAEDADDITVGAAGAYRVRAYVTGRAELLASTPAPDVELRGVERYLLQFWPE</sequence>
<accession>I0HEV1</accession>
<gene>
    <name evidence="1" type="ordered locus">AMIS_63180</name>
</gene>
<evidence type="ECO:0000313" key="2">
    <source>
        <dbReference type="Proteomes" id="UP000007882"/>
    </source>
</evidence>
<dbReference type="Proteomes" id="UP000007882">
    <property type="component" value="Chromosome"/>
</dbReference>
<organism evidence="1 2">
    <name type="scientific">Actinoplanes missouriensis (strain ATCC 14538 / DSM 43046 / CBS 188.64 / JCM 3121 / NBRC 102363 / NCIMB 12654 / NRRL B-3342 / UNCC 431)</name>
    <dbReference type="NCBI Taxonomy" id="512565"/>
    <lineage>
        <taxon>Bacteria</taxon>
        <taxon>Bacillati</taxon>
        <taxon>Actinomycetota</taxon>
        <taxon>Actinomycetes</taxon>
        <taxon>Micromonosporales</taxon>
        <taxon>Micromonosporaceae</taxon>
        <taxon>Actinoplanes</taxon>
    </lineage>
</organism>
<dbReference type="AlphaFoldDB" id="I0HEV1"/>
<dbReference type="HOGENOM" id="CLU_118130_0_0_11"/>
<evidence type="ECO:0000313" key="1">
    <source>
        <dbReference type="EMBL" id="BAL91538.1"/>
    </source>
</evidence>
<keyword evidence="2" id="KW-1185">Reference proteome</keyword>
<dbReference type="RefSeq" id="WP_014446424.1">
    <property type="nucleotide sequence ID" value="NC_017093.1"/>
</dbReference>
<name>I0HEV1_ACTM4</name>
<dbReference type="OrthoDB" id="4485313at2"/>
<proteinExistence type="predicted"/>
<dbReference type="KEGG" id="ams:AMIS_63180"/>
<protein>
    <submittedName>
        <fullName evidence="1">Uncharacterized protein</fullName>
    </submittedName>
</protein>